<reference evidence="4" key="1">
    <citation type="submission" date="2020-01" db="EMBL/GenBank/DDBJ databases">
        <authorList>
            <consortium name="DOE Joint Genome Institute"/>
            <person name="Haridas S."/>
            <person name="Albert R."/>
            <person name="Binder M."/>
            <person name="Bloem J."/>
            <person name="Labutti K."/>
            <person name="Salamov A."/>
            <person name="Andreopoulos B."/>
            <person name="Baker S.E."/>
            <person name="Barry K."/>
            <person name="Bills G."/>
            <person name="Bluhm B.H."/>
            <person name="Cannon C."/>
            <person name="Castanera R."/>
            <person name="Culley D.E."/>
            <person name="Daum C."/>
            <person name="Ezra D."/>
            <person name="Gonzalez J.B."/>
            <person name="Henrissat B."/>
            <person name="Kuo A."/>
            <person name="Liang C."/>
            <person name="Lipzen A."/>
            <person name="Lutzoni F."/>
            <person name="Magnuson J."/>
            <person name="Mondo S."/>
            <person name="Nolan M."/>
            <person name="Ohm R."/>
            <person name="Pangilinan J."/>
            <person name="Park H.-J."/>
            <person name="Ramirez L."/>
            <person name="Alfaro M."/>
            <person name="Sun H."/>
            <person name="Tritt A."/>
            <person name="Yoshinaga Y."/>
            <person name="Zwiers L.-H."/>
            <person name="Turgeon B.G."/>
            <person name="Goodwin S.B."/>
            <person name="Spatafora J.W."/>
            <person name="Crous P.W."/>
            <person name="Grigoriev I.V."/>
        </authorList>
    </citation>
    <scope>NUCLEOTIDE SEQUENCE</scope>
    <source>
        <strain evidence="4">IPT5</strain>
    </source>
</reference>
<sequence length="214" mass="24314">MVATIQQARTALRCHNFDERRYLIPQVQKRWDASELAQLLRGAEDGNTASANLLVAGAEKHWIIVHRSSAKKLERYIRDQFPASRGCSQLLRHHNVIVGPRWLGKNGINYEIVCQKPGDILVTLPGRVYHEVRKTGMNFAVAINYAFADALDDPAYYICFMLDLVDRTMDIKDETPLTHKQKQQESATKKRCKSHATLVRRTANSGLVQTSRLS</sequence>
<accession>A0A6A7ALW2</accession>
<dbReference type="SUPFAM" id="SSF51197">
    <property type="entry name" value="Clavaminate synthase-like"/>
    <property type="match status" value="1"/>
</dbReference>
<proteinExistence type="predicted"/>
<keyword evidence="2" id="KW-0408">Iron</keyword>
<evidence type="ECO:0000313" key="5">
    <source>
        <dbReference type="Proteomes" id="UP000799423"/>
    </source>
</evidence>
<gene>
    <name evidence="4" type="ORF">T440DRAFT_86989</name>
</gene>
<dbReference type="SMART" id="SM00558">
    <property type="entry name" value="JmjC"/>
    <property type="match status" value="1"/>
</dbReference>
<name>A0A6A7ALW2_9PLEO</name>
<dbReference type="Pfam" id="PF02373">
    <property type="entry name" value="JmjC"/>
    <property type="match status" value="1"/>
</dbReference>
<dbReference type="PANTHER" id="PTHR10694">
    <property type="entry name" value="LYSINE-SPECIFIC DEMETHYLASE"/>
    <property type="match status" value="1"/>
</dbReference>
<dbReference type="GO" id="GO:0034647">
    <property type="term" value="F:histone H3K4me/H3K4me2/H3K4me3 demethylase activity"/>
    <property type="evidence" value="ECO:0007669"/>
    <property type="project" value="TreeGrafter"/>
</dbReference>
<dbReference type="GO" id="GO:0006355">
    <property type="term" value="P:regulation of DNA-templated transcription"/>
    <property type="evidence" value="ECO:0007669"/>
    <property type="project" value="TreeGrafter"/>
</dbReference>
<dbReference type="Proteomes" id="UP000799423">
    <property type="component" value="Unassembled WGS sequence"/>
</dbReference>
<protein>
    <recommendedName>
        <fullName evidence="3">JmjC domain-containing protein</fullName>
    </recommendedName>
</protein>
<dbReference type="GO" id="GO:0005634">
    <property type="term" value="C:nucleus"/>
    <property type="evidence" value="ECO:0007669"/>
    <property type="project" value="TreeGrafter"/>
</dbReference>
<dbReference type="OrthoDB" id="1678912at2759"/>
<dbReference type="EMBL" id="MU006468">
    <property type="protein sequence ID" value="KAF2843922.1"/>
    <property type="molecule type" value="Genomic_DNA"/>
</dbReference>
<evidence type="ECO:0000313" key="4">
    <source>
        <dbReference type="EMBL" id="KAF2843922.1"/>
    </source>
</evidence>
<dbReference type="GO" id="GO:0000785">
    <property type="term" value="C:chromatin"/>
    <property type="evidence" value="ECO:0007669"/>
    <property type="project" value="TreeGrafter"/>
</dbReference>
<dbReference type="InterPro" id="IPR003347">
    <property type="entry name" value="JmjC_dom"/>
</dbReference>
<keyword evidence="1" id="KW-0479">Metal-binding</keyword>
<dbReference type="GO" id="GO:0046872">
    <property type="term" value="F:metal ion binding"/>
    <property type="evidence" value="ECO:0007669"/>
    <property type="project" value="UniProtKB-KW"/>
</dbReference>
<evidence type="ECO:0000256" key="1">
    <source>
        <dbReference type="ARBA" id="ARBA00022723"/>
    </source>
</evidence>
<feature type="domain" description="JmjC" evidence="3">
    <location>
        <begin position="6"/>
        <end position="161"/>
    </location>
</feature>
<organism evidence="4 5">
    <name type="scientific">Plenodomus tracheiphilus IPT5</name>
    <dbReference type="NCBI Taxonomy" id="1408161"/>
    <lineage>
        <taxon>Eukaryota</taxon>
        <taxon>Fungi</taxon>
        <taxon>Dikarya</taxon>
        <taxon>Ascomycota</taxon>
        <taxon>Pezizomycotina</taxon>
        <taxon>Dothideomycetes</taxon>
        <taxon>Pleosporomycetidae</taxon>
        <taxon>Pleosporales</taxon>
        <taxon>Pleosporineae</taxon>
        <taxon>Leptosphaeriaceae</taxon>
        <taxon>Plenodomus</taxon>
    </lineage>
</organism>
<dbReference type="Gene3D" id="2.60.120.650">
    <property type="entry name" value="Cupin"/>
    <property type="match status" value="1"/>
</dbReference>
<evidence type="ECO:0000256" key="2">
    <source>
        <dbReference type="ARBA" id="ARBA00023004"/>
    </source>
</evidence>
<evidence type="ECO:0000259" key="3">
    <source>
        <dbReference type="SMART" id="SM00558"/>
    </source>
</evidence>
<dbReference type="PANTHER" id="PTHR10694:SF33">
    <property type="entry name" value="LYSINE-SPECIFIC DEMETHYLASE 5"/>
    <property type="match status" value="1"/>
</dbReference>
<keyword evidence="5" id="KW-1185">Reference proteome</keyword>
<dbReference type="AlphaFoldDB" id="A0A6A7ALW2"/>